<organism evidence="1 2">
    <name type="scientific">Aeromicrobium yanjiei</name>
    <dbReference type="NCBI Taxonomy" id="2662028"/>
    <lineage>
        <taxon>Bacteria</taxon>
        <taxon>Bacillati</taxon>
        <taxon>Actinomycetota</taxon>
        <taxon>Actinomycetes</taxon>
        <taxon>Propionibacteriales</taxon>
        <taxon>Nocardioidaceae</taxon>
        <taxon>Aeromicrobium</taxon>
    </lineage>
</organism>
<proteinExistence type="predicted"/>
<dbReference type="EMBL" id="CP045737">
    <property type="protein sequence ID" value="QGG42881.1"/>
    <property type="molecule type" value="Genomic_DNA"/>
</dbReference>
<name>A0A5Q2MLY2_9ACTN</name>
<sequence>MTQLPDSDDLARRILAVLWETTDRQVTREIAHLADIVVDTSDDGTHTAPEGLVMPPSGCVTTLVTATARDHPGVTEDMRVAVWPVADGGEDPAFVVTRSDSELTLPVALAEIHPEVTPRLQARVNDFIATIIAHMVAELDVKMQRTYIRESQGDLAEYTED</sequence>
<evidence type="ECO:0000313" key="2">
    <source>
        <dbReference type="Proteomes" id="UP000392064"/>
    </source>
</evidence>
<accession>A0A5Q2MLY2</accession>
<dbReference type="KEGG" id="aef:GEV26_16695"/>
<keyword evidence="2" id="KW-1185">Reference proteome</keyword>
<dbReference type="AlphaFoldDB" id="A0A5Q2MLY2"/>
<protein>
    <submittedName>
        <fullName evidence="1">Uncharacterized protein</fullName>
    </submittedName>
</protein>
<dbReference type="RefSeq" id="WP_153654685.1">
    <property type="nucleotide sequence ID" value="NZ_CP045737.1"/>
</dbReference>
<gene>
    <name evidence="1" type="ORF">GEV26_16695</name>
</gene>
<dbReference type="Proteomes" id="UP000392064">
    <property type="component" value="Chromosome"/>
</dbReference>
<evidence type="ECO:0000313" key="1">
    <source>
        <dbReference type="EMBL" id="QGG42881.1"/>
    </source>
</evidence>
<reference evidence="1 2" key="1">
    <citation type="submission" date="2019-11" db="EMBL/GenBank/DDBJ databases">
        <authorList>
            <person name="Li J."/>
        </authorList>
    </citation>
    <scope>NUCLEOTIDE SEQUENCE [LARGE SCALE GENOMIC DNA]</scope>
    <source>
        <strain evidence="1 2">MF47</strain>
    </source>
</reference>